<proteinExistence type="predicted"/>
<sequence length="215" mass="23631">MKSDFSLQQDVINELRWEPTLHSTEIGVAVKDGVVTLSGYVQNYSMKVAAENTAKRVKGVRAVAQEITVKSIGSQTTDEDIAHAILNSFKWHSEIPEDKIKIRVQKGWVTLEGQVDWHYQRNAAESAIQFLVGVKGVSNLISVKPAVVVSDVKTKIIAALQRNATLEGQQIDVEAIGTKIILKGKVHSWIERKEAEHAAWAAPGVTNVEDDLVIG</sequence>
<feature type="domain" description="BON" evidence="2">
    <location>
        <begin position="77"/>
        <end position="145"/>
    </location>
</feature>
<dbReference type="InterPro" id="IPR007055">
    <property type="entry name" value="BON_dom"/>
</dbReference>
<evidence type="ECO:0000256" key="1">
    <source>
        <dbReference type="ARBA" id="ARBA00022729"/>
    </source>
</evidence>
<dbReference type="EMBL" id="JASJOU010000022">
    <property type="protein sequence ID" value="MDJ1506438.1"/>
    <property type="molecule type" value="Genomic_DNA"/>
</dbReference>
<feature type="domain" description="BON" evidence="2">
    <location>
        <begin position="148"/>
        <end position="215"/>
    </location>
</feature>
<dbReference type="InterPro" id="IPR014004">
    <property type="entry name" value="Transpt-assoc_nodulatn_dom_bac"/>
</dbReference>
<dbReference type="PROSITE" id="PS50914">
    <property type="entry name" value="BON"/>
    <property type="match status" value="3"/>
</dbReference>
<keyword evidence="4" id="KW-1185">Reference proteome</keyword>
<dbReference type="InterPro" id="IPR051686">
    <property type="entry name" value="Lipoprotein_DolP"/>
</dbReference>
<organism evidence="3 4">
    <name type="scientific">Xanthocytophaga agilis</name>
    <dbReference type="NCBI Taxonomy" id="3048010"/>
    <lineage>
        <taxon>Bacteria</taxon>
        <taxon>Pseudomonadati</taxon>
        <taxon>Bacteroidota</taxon>
        <taxon>Cytophagia</taxon>
        <taxon>Cytophagales</taxon>
        <taxon>Rhodocytophagaceae</taxon>
        <taxon>Xanthocytophaga</taxon>
    </lineage>
</organism>
<accession>A0AAE3REE8</accession>
<name>A0AAE3REE8_9BACT</name>
<feature type="domain" description="BON" evidence="2">
    <location>
        <begin position="3"/>
        <end position="71"/>
    </location>
</feature>
<dbReference type="SMART" id="SM00749">
    <property type="entry name" value="BON"/>
    <property type="match status" value="3"/>
</dbReference>
<dbReference type="RefSeq" id="WP_314519379.1">
    <property type="nucleotide sequence ID" value="NZ_JASJOU010000022.1"/>
</dbReference>
<dbReference type="PANTHER" id="PTHR34606:SF4">
    <property type="entry name" value="OUTER MEMBRANE LIPOPROTEIN DOLP"/>
    <property type="match status" value="1"/>
</dbReference>
<reference evidence="3" key="1">
    <citation type="submission" date="2023-05" db="EMBL/GenBank/DDBJ databases">
        <authorList>
            <person name="Zhang X."/>
        </authorList>
    </citation>
    <scope>NUCLEOTIDE SEQUENCE</scope>
    <source>
        <strain evidence="3">BD1B2-1</strain>
    </source>
</reference>
<dbReference type="Pfam" id="PF04972">
    <property type="entry name" value="BON"/>
    <property type="match status" value="3"/>
</dbReference>
<evidence type="ECO:0000313" key="3">
    <source>
        <dbReference type="EMBL" id="MDJ1506438.1"/>
    </source>
</evidence>
<comment type="caution">
    <text evidence="3">The sequence shown here is derived from an EMBL/GenBank/DDBJ whole genome shotgun (WGS) entry which is preliminary data.</text>
</comment>
<dbReference type="Proteomes" id="UP001232063">
    <property type="component" value="Unassembled WGS sequence"/>
</dbReference>
<gene>
    <name evidence="3" type="ORF">QNI22_37660</name>
</gene>
<protein>
    <submittedName>
        <fullName evidence="3">BON domain-containing protein</fullName>
    </submittedName>
</protein>
<keyword evidence="1" id="KW-0732">Signal</keyword>
<evidence type="ECO:0000313" key="4">
    <source>
        <dbReference type="Proteomes" id="UP001232063"/>
    </source>
</evidence>
<dbReference type="AlphaFoldDB" id="A0AAE3REE8"/>
<dbReference type="Gene3D" id="3.30.1340.30">
    <property type="match status" value="3"/>
</dbReference>
<dbReference type="PANTHER" id="PTHR34606">
    <property type="entry name" value="BON DOMAIN-CONTAINING PROTEIN"/>
    <property type="match status" value="1"/>
</dbReference>
<evidence type="ECO:0000259" key="2">
    <source>
        <dbReference type="PROSITE" id="PS50914"/>
    </source>
</evidence>